<sequence length="65" mass="7118">LSPPTYAAFPATPAMLPTEAALYQPPLLATPRTPQAPTHNPAPALAYYSPQLYMNMNMSYTAYYP</sequence>
<name>A0ABD0QUI6_CIRMR</name>
<evidence type="ECO:0000313" key="2">
    <source>
        <dbReference type="Proteomes" id="UP001529510"/>
    </source>
</evidence>
<evidence type="ECO:0000313" key="1">
    <source>
        <dbReference type="EMBL" id="KAL0188941.1"/>
    </source>
</evidence>
<dbReference type="AlphaFoldDB" id="A0ABD0QUI6"/>
<keyword evidence="2" id="KW-1185">Reference proteome</keyword>
<protein>
    <submittedName>
        <fullName evidence="1">Uncharacterized protein</fullName>
    </submittedName>
</protein>
<comment type="caution">
    <text evidence="1">The sequence shown here is derived from an EMBL/GenBank/DDBJ whole genome shotgun (WGS) entry which is preliminary data.</text>
</comment>
<organism evidence="1 2">
    <name type="scientific">Cirrhinus mrigala</name>
    <name type="common">Mrigala</name>
    <dbReference type="NCBI Taxonomy" id="683832"/>
    <lineage>
        <taxon>Eukaryota</taxon>
        <taxon>Metazoa</taxon>
        <taxon>Chordata</taxon>
        <taxon>Craniata</taxon>
        <taxon>Vertebrata</taxon>
        <taxon>Euteleostomi</taxon>
        <taxon>Actinopterygii</taxon>
        <taxon>Neopterygii</taxon>
        <taxon>Teleostei</taxon>
        <taxon>Ostariophysi</taxon>
        <taxon>Cypriniformes</taxon>
        <taxon>Cyprinidae</taxon>
        <taxon>Labeoninae</taxon>
        <taxon>Labeonini</taxon>
        <taxon>Cirrhinus</taxon>
    </lineage>
</organism>
<dbReference type="Proteomes" id="UP001529510">
    <property type="component" value="Unassembled WGS sequence"/>
</dbReference>
<dbReference type="EMBL" id="JAMKFB020000007">
    <property type="protein sequence ID" value="KAL0188941.1"/>
    <property type="molecule type" value="Genomic_DNA"/>
</dbReference>
<proteinExistence type="predicted"/>
<gene>
    <name evidence="1" type="ORF">M9458_016040</name>
</gene>
<reference evidence="1 2" key="1">
    <citation type="submission" date="2024-05" db="EMBL/GenBank/DDBJ databases">
        <title>Genome sequencing and assembly of Indian major carp, Cirrhinus mrigala (Hamilton, 1822).</title>
        <authorList>
            <person name="Mohindra V."/>
            <person name="Chowdhury L.M."/>
            <person name="Lal K."/>
            <person name="Jena J.K."/>
        </authorList>
    </citation>
    <scope>NUCLEOTIDE SEQUENCE [LARGE SCALE GENOMIC DNA]</scope>
    <source>
        <strain evidence="1">CM1030</strain>
        <tissue evidence="1">Blood</tissue>
    </source>
</reference>
<feature type="non-terminal residue" evidence="1">
    <location>
        <position position="65"/>
    </location>
</feature>
<feature type="non-terminal residue" evidence="1">
    <location>
        <position position="1"/>
    </location>
</feature>
<accession>A0ABD0QUI6</accession>